<evidence type="ECO:0000313" key="3">
    <source>
        <dbReference type="Proteomes" id="UP000054279"/>
    </source>
</evidence>
<gene>
    <name evidence="2" type="ORF">M422DRAFT_29528</name>
</gene>
<keyword evidence="1" id="KW-0472">Membrane</keyword>
<dbReference type="AlphaFoldDB" id="A0A0C9VTD3"/>
<feature type="non-terminal residue" evidence="2">
    <location>
        <position position="109"/>
    </location>
</feature>
<accession>A0A0C9VTD3</accession>
<keyword evidence="1" id="KW-1133">Transmembrane helix</keyword>
<feature type="transmembrane region" description="Helical" evidence="1">
    <location>
        <begin position="48"/>
        <end position="70"/>
    </location>
</feature>
<dbReference type="EMBL" id="KN837110">
    <property type="protein sequence ID" value="KIJ45847.1"/>
    <property type="molecule type" value="Genomic_DNA"/>
</dbReference>
<dbReference type="Proteomes" id="UP000054279">
    <property type="component" value="Unassembled WGS sequence"/>
</dbReference>
<evidence type="ECO:0000256" key="1">
    <source>
        <dbReference type="SAM" id="Phobius"/>
    </source>
</evidence>
<name>A0A0C9VTD3_SPHS4</name>
<evidence type="ECO:0000313" key="2">
    <source>
        <dbReference type="EMBL" id="KIJ45847.1"/>
    </source>
</evidence>
<proteinExistence type="predicted"/>
<protein>
    <submittedName>
        <fullName evidence="2">Uncharacterized protein</fullName>
    </submittedName>
</protein>
<dbReference type="HOGENOM" id="CLU_2190352_0_0_1"/>
<sequence>MDPVILRRSASSSVSYSSLAVVDTHPGPAHTFRGSREVFLGLGQTVSIPFVGCILSTPFITITTLLLVLWSRRRRFGQAARPHPSVGCALTICFGFHSGTVSHPHFIPH</sequence>
<keyword evidence="3" id="KW-1185">Reference proteome</keyword>
<organism evidence="2 3">
    <name type="scientific">Sphaerobolus stellatus (strain SS14)</name>
    <dbReference type="NCBI Taxonomy" id="990650"/>
    <lineage>
        <taxon>Eukaryota</taxon>
        <taxon>Fungi</taxon>
        <taxon>Dikarya</taxon>
        <taxon>Basidiomycota</taxon>
        <taxon>Agaricomycotina</taxon>
        <taxon>Agaricomycetes</taxon>
        <taxon>Phallomycetidae</taxon>
        <taxon>Geastrales</taxon>
        <taxon>Sphaerobolaceae</taxon>
        <taxon>Sphaerobolus</taxon>
    </lineage>
</organism>
<keyword evidence="1" id="KW-0812">Transmembrane</keyword>
<reference evidence="2 3" key="1">
    <citation type="submission" date="2014-06" db="EMBL/GenBank/DDBJ databases">
        <title>Evolutionary Origins and Diversification of the Mycorrhizal Mutualists.</title>
        <authorList>
            <consortium name="DOE Joint Genome Institute"/>
            <consortium name="Mycorrhizal Genomics Consortium"/>
            <person name="Kohler A."/>
            <person name="Kuo A."/>
            <person name="Nagy L.G."/>
            <person name="Floudas D."/>
            <person name="Copeland A."/>
            <person name="Barry K.W."/>
            <person name="Cichocki N."/>
            <person name="Veneault-Fourrey C."/>
            <person name="LaButti K."/>
            <person name="Lindquist E.A."/>
            <person name="Lipzen A."/>
            <person name="Lundell T."/>
            <person name="Morin E."/>
            <person name="Murat C."/>
            <person name="Riley R."/>
            <person name="Ohm R."/>
            <person name="Sun H."/>
            <person name="Tunlid A."/>
            <person name="Henrissat B."/>
            <person name="Grigoriev I.V."/>
            <person name="Hibbett D.S."/>
            <person name="Martin F."/>
        </authorList>
    </citation>
    <scope>NUCLEOTIDE SEQUENCE [LARGE SCALE GENOMIC DNA]</scope>
    <source>
        <strain evidence="2 3">SS14</strain>
    </source>
</reference>